<evidence type="ECO:0000313" key="1">
    <source>
        <dbReference type="EMBL" id="SIT03102.1"/>
    </source>
</evidence>
<name>A0A1N7NXQ5_9FLAO</name>
<dbReference type="EMBL" id="FTOL01000004">
    <property type="protein sequence ID" value="SIT03102.1"/>
    <property type="molecule type" value="Genomic_DNA"/>
</dbReference>
<accession>A0A1N7NXQ5</accession>
<gene>
    <name evidence="1" type="ORF">SAMN05421786_104165</name>
</gene>
<dbReference type="RefSeq" id="WP_076552425.1">
    <property type="nucleotide sequence ID" value="NZ_FTOL01000004.1"/>
</dbReference>
<organism evidence="1 2">
    <name type="scientific">Chryseobacterium ureilyticum</name>
    <dbReference type="NCBI Taxonomy" id="373668"/>
    <lineage>
        <taxon>Bacteria</taxon>
        <taxon>Pseudomonadati</taxon>
        <taxon>Bacteroidota</taxon>
        <taxon>Flavobacteriia</taxon>
        <taxon>Flavobacteriales</taxon>
        <taxon>Weeksellaceae</taxon>
        <taxon>Chryseobacterium group</taxon>
        <taxon>Chryseobacterium</taxon>
    </lineage>
</organism>
<evidence type="ECO:0000313" key="2">
    <source>
        <dbReference type="Proteomes" id="UP000186744"/>
    </source>
</evidence>
<proteinExistence type="predicted"/>
<sequence length="250" mass="29961">MSQFPEILSDENAKEKHPDFRNALFSLESKDVSPENVDSLIKIYTTTKQIDYRNKILKLLYDQNDPKLHSFFELAFKKERYLDMKVYALRELTQFSDKKSIEKLISKFKITLAKREQTTPYNYQEYELLKGKNAFPFLIEKYNYACLKDILQQVNEQYERMPAAFKGHFTIDEAGNFVHLRTPVESSKMIRAFFDENKIYRKFLPIKNRIEINPMRHRQSVFIKCKSPSHCLFGSIYRFLYLHRNDRYGK</sequence>
<protein>
    <recommendedName>
        <fullName evidence="3">HEAT repeat-containing protein</fullName>
    </recommendedName>
</protein>
<reference evidence="2" key="1">
    <citation type="submission" date="2017-01" db="EMBL/GenBank/DDBJ databases">
        <authorList>
            <person name="Varghese N."/>
            <person name="Submissions S."/>
        </authorList>
    </citation>
    <scope>NUCLEOTIDE SEQUENCE [LARGE SCALE GENOMIC DNA]</scope>
    <source>
        <strain evidence="2">DSM 18017</strain>
    </source>
</reference>
<evidence type="ECO:0008006" key="3">
    <source>
        <dbReference type="Google" id="ProtNLM"/>
    </source>
</evidence>
<dbReference type="AlphaFoldDB" id="A0A1N7NXQ5"/>
<dbReference type="Proteomes" id="UP000186744">
    <property type="component" value="Unassembled WGS sequence"/>
</dbReference>
<keyword evidence="2" id="KW-1185">Reference proteome</keyword>